<feature type="short sequence motif" description="HXTX 1" evidence="2">
    <location>
        <begin position="48"/>
        <end position="51"/>
    </location>
</feature>
<comment type="function">
    <text evidence="2">Hydrolyzes RNA 2',3'-cyclic phosphodiester to an RNA 2'-phosphomonoester.</text>
</comment>
<dbReference type="InterPro" id="IPR004175">
    <property type="entry name" value="RNA_CPDase"/>
</dbReference>
<dbReference type="GO" id="GO:0008664">
    <property type="term" value="F:RNA 2',3'-cyclic 3'-phosphodiesterase activity"/>
    <property type="evidence" value="ECO:0007669"/>
    <property type="project" value="UniProtKB-EC"/>
</dbReference>
<dbReference type="EMBL" id="CZPZ01000031">
    <property type="protein sequence ID" value="CUS38221.1"/>
    <property type="molecule type" value="Genomic_DNA"/>
</dbReference>
<evidence type="ECO:0000256" key="2">
    <source>
        <dbReference type="HAMAP-Rule" id="MF_01940"/>
    </source>
</evidence>
<dbReference type="SUPFAM" id="SSF55144">
    <property type="entry name" value="LigT-like"/>
    <property type="match status" value="1"/>
</dbReference>
<keyword evidence="1 2" id="KW-0378">Hydrolase</keyword>
<keyword evidence="4" id="KW-1185">Reference proteome</keyword>
<dbReference type="HAMAP" id="MF_01940">
    <property type="entry name" value="RNA_CPDase"/>
    <property type="match status" value="1"/>
</dbReference>
<dbReference type="GO" id="GO:0016874">
    <property type="term" value="F:ligase activity"/>
    <property type="evidence" value="ECO:0007669"/>
    <property type="project" value="UniProtKB-KW"/>
</dbReference>
<organism evidence="3 4">
    <name type="scientific">Candidatus Nitrospira nitrificans</name>
    <dbReference type="NCBI Taxonomy" id="1742973"/>
    <lineage>
        <taxon>Bacteria</taxon>
        <taxon>Pseudomonadati</taxon>
        <taxon>Nitrospirota</taxon>
        <taxon>Nitrospiria</taxon>
        <taxon>Nitrospirales</taxon>
        <taxon>Nitrospiraceae</taxon>
        <taxon>Nitrospira</taxon>
    </lineage>
</organism>
<feature type="active site" description="Proton acceptor" evidence="2">
    <location>
        <position position="141"/>
    </location>
</feature>
<dbReference type="InterPro" id="IPR009097">
    <property type="entry name" value="Cyclic_Pdiesterase"/>
</dbReference>
<protein>
    <recommendedName>
        <fullName evidence="2">RNA 2',3'-cyclic phosphodiesterase</fullName>
        <shortName evidence="2">RNA 2',3'-CPDase</shortName>
        <ecNumber evidence="2">3.1.4.58</ecNumber>
    </recommendedName>
</protein>
<dbReference type="RefSeq" id="WP_090900063.1">
    <property type="nucleotide sequence ID" value="NZ_CZPZ01000031.1"/>
</dbReference>
<evidence type="ECO:0000256" key="1">
    <source>
        <dbReference type="ARBA" id="ARBA00022801"/>
    </source>
</evidence>
<evidence type="ECO:0000313" key="4">
    <source>
        <dbReference type="Proteomes" id="UP000198736"/>
    </source>
</evidence>
<keyword evidence="3" id="KW-0436">Ligase</keyword>
<dbReference type="EC" id="3.1.4.58" evidence="2"/>
<dbReference type="OrthoDB" id="9793819at2"/>
<evidence type="ECO:0000313" key="3">
    <source>
        <dbReference type="EMBL" id="CUS38221.1"/>
    </source>
</evidence>
<name>A0A0S4LNC8_9BACT</name>
<feature type="short sequence motif" description="HXTX 2" evidence="2">
    <location>
        <begin position="141"/>
        <end position="144"/>
    </location>
</feature>
<sequence length="199" mass="22275">MIRTFLAVELGDDLRSRISLAQQDVRQRLDCESSKDIRIAWVQPSSIHLTLRFLGDTDEQLVGRMREAMTTVRRSHPAVQIPIDRLQAFPNLRQPRVLWVGPSEQWFKSDAADRLAALHREIESCCRSLGLSTDDKPFTPHLTLARIKAGDRQAGPLLAQSGVCERPLSLGAITVGALVLMKSKLRPTGPVYTKLWEVG</sequence>
<dbReference type="Proteomes" id="UP000198736">
    <property type="component" value="Unassembled WGS sequence"/>
</dbReference>
<dbReference type="PANTHER" id="PTHR35561:SF1">
    <property type="entry name" value="RNA 2',3'-CYCLIC PHOSPHODIESTERASE"/>
    <property type="match status" value="1"/>
</dbReference>
<proteinExistence type="inferred from homology"/>
<feature type="active site" description="Proton donor" evidence="2">
    <location>
        <position position="48"/>
    </location>
</feature>
<gene>
    <name evidence="3" type="ORF">COMA2_40246</name>
</gene>
<comment type="catalytic activity">
    <reaction evidence="2">
        <text>a 3'-end 2',3'-cyclophospho-ribonucleotide-RNA + H2O = a 3'-end 2'-phospho-ribonucleotide-RNA + H(+)</text>
        <dbReference type="Rhea" id="RHEA:11828"/>
        <dbReference type="Rhea" id="RHEA-COMP:10464"/>
        <dbReference type="Rhea" id="RHEA-COMP:17353"/>
        <dbReference type="ChEBI" id="CHEBI:15377"/>
        <dbReference type="ChEBI" id="CHEBI:15378"/>
        <dbReference type="ChEBI" id="CHEBI:83064"/>
        <dbReference type="ChEBI" id="CHEBI:173113"/>
        <dbReference type="EC" id="3.1.4.58"/>
    </reaction>
</comment>
<accession>A0A0S4LNC8</accession>
<dbReference type="STRING" id="1742973.COMA2_40246"/>
<reference evidence="4" key="1">
    <citation type="submission" date="2015-10" db="EMBL/GenBank/DDBJ databases">
        <authorList>
            <person name="Luecker S."/>
            <person name="Luecker S."/>
        </authorList>
    </citation>
    <scope>NUCLEOTIDE SEQUENCE [LARGE SCALE GENOMIC DNA]</scope>
</reference>
<dbReference type="PANTHER" id="PTHR35561">
    <property type="entry name" value="RNA 2',3'-CYCLIC PHOSPHODIESTERASE"/>
    <property type="match status" value="1"/>
</dbReference>
<dbReference type="Pfam" id="PF13563">
    <property type="entry name" value="2_5_RNA_ligase2"/>
    <property type="match status" value="1"/>
</dbReference>
<dbReference type="Gene3D" id="3.90.1140.10">
    <property type="entry name" value="Cyclic phosphodiesterase"/>
    <property type="match status" value="1"/>
</dbReference>
<dbReference type="AlphaFoldDB" id="A0A0S4LNC8"/>
<dbReference type="NCBIfam" id="TIGR02258">
    <property type="entry name" value="2_5_ligase"/>
    <property type="match status" value="1"/>
</dbReference>
<comment type="similarity">
    <text evidence="2">Belongs to the 2H phosphoesterase superfamily. ThpR family.</text>
</comment>
<dbReference type="GO" id="GO:0004113">
    <property type="term" value="F:2',3'-cyclic-nucleotide 3'-phosphodiesterase activity"/>
    <property type="evidence" value="ECO:0007669"/>
    <property type="project" value="InterPro"/>
</dbReference>